<protein>
    <submittedName>
        <fullName evidence="1">Uncharacterized protein</fullName>
    </submittedName>
</protein>
<feature type="non-terminal residue" evidence="1">
    <location>
        <position position="1"/>
    </location>
</feature>
<reference evidence="1 2" key="1">
    <citation type="journal article" date="2020" name="Cell">
        <title>Large-Scale Comparative Analyses of Tick Genomes Elucidate Their Genetic Diversity and Vector Capacities.</title>
        <authorList>
            <consortium name="Tick Genome and Microbiome Consortium (TIGMIC)"/>
            <person name="Jia N."/>
            <person name="Wang J."/>
            <person name="Shi W."/>
            <person name="Du L."/>
            <person name="Sun Y."/>
            <person name="Zhan W."/>
            <person name="Jiang J.F."/>
            <person name="Wang Q."/>
            <person name="Zhang B."/>
            <person name="Ji P."/>
            <person name="Bell-Sakyi L."/>
            <person name="Cui X.M."/>
            <person name="Yuan T.T."/>
            <person name="Jiang B.G."/>
            <person name="Yang W.F."/>
            <person name="Lam T.T."/>
            <person name="Chang Q.C."/>
            <person name="Ding S.J."/>
            <person name="Wang X.J."/>
            <person name="Zhu J.G."/>
            <person name="Ruan X.D."/>
            <person name="Zhao L."/>
            <person name="Wei J.T."/>
            <person name="Ye R.Z."/>
            <person name="Que T.C."/>
            <person name="Du C.H."/>
            <person name="Zhou Y.H."/>
            <person name="Cheng J.X."/>
            <person name="Dai P.F."/>
            <person name="Guo W.B."/>
            <person name="Han X.H."/>
            <person name="Huang E.J."/>
            <person name="Li L.F."/>
            <person name="Wei W."/>
            <person name="Gao Y.C."/>
            <person name="Liu J.Z."/>
            <person name="Shao H.Z."/>
            <person name="Wang X."/>
            <person name="Wang C.C."/>
            <person name="Yang T.C."/>
            <person name="Huo Q.B."/>
            <person name="Li W."/>
            <person name="Chen H.Y."/>
            <person name="Chen S.E."/>
            <person name="Zhou L.G."/>
            <person name="Ni X.B."/>
            <person name="Tian J.H."/>
            <person name="Sheng Y."/>
            <person name="Liu T."/>
            <person name="Pan Y.S."/>
            <person name="Xia L.Y."/>
            <person name="Li J."/>
            <person name="Zhao F."/>
            <person name="Cao W.C."/>
        </authorList>
    </citation>
    <scope>NUCLEOTIDE SEQUENCE [LARGE SCALE GENOMIC DNA]</scope>
    <source>
        <strain evidence="1">Iper-2018</strain>
    </source>
</reference>
<evidence type="ECO:0000313" key="1">
    <source>
        <dbReference type="EMBL" id="KAG0419824.1"/>
    </source>
</evidence>
<sequence length="851" mass="94701">RPAIVPFSFPESLHQGQRFNVLCTVSKGDSPIHIAWYKDDAPVATTGAAAVTVLNVTQFSSTLIFDKLVPEHRGNYTCEARNQAGLVRATSTMVIHGNEPGDYRAISSSSRIHVFENGSLAVHNSDEKDAGFFLCQASNGISPVLSKVVKLSVHVAAHFKSKFKAESVQRGHLVKLKCEAFGDKPVIITWTRDKQQFDPKEDPRYELNETLLSGGIVSEITIRGADRRDSALFTCLARNSYGTDDTNMQLILQEPPDSPQEVKLLEYGSRHVKLSWVTPYSGNSPVVKYVLQYREDSESWHHKSMNISVPGSETSAEIRGLHPVTLYVIRMFAVNSLGHSEPSTETHVRTDVEAPGGPPLKVRAEATGSQSIKVWWKPPRKDVQFGALKGYYVGYKVKDSTDTYVYKTLEITSSNFHDECHITSLKRNTDYSVVVQAFNAKGAGPPSEEIFVKTLKNESATPSLVIESEGTPFYLELGVILPASISLIVVLAVGILVYVVLRKRYSSGSSNSGSSAYGSRKSHLQECLHLSEVDKSLGKKSMSLEGRLDYYPTPYATTRVTDIDERKLSECSYKQAQDEPLYATVKRTPRPPRSDIHVYNYPECGIRNKVYDTDRIVGGTDAGPHEFPWQASLRLFSSPVCGATILNDRWVVTAAHCIRYRYYFYKVLVGKNHLDRIESTEQSYSVSAIILHPKFDPETVDYDVALILLSRPLNFTKYSYLRPVCLPHSSENFTGLPCIATGWGYTRPDGSESDVLQKVNLPVWSQSSCRSTYKDINDITNRMMCAGYYKGGRGPCKGDSGGPLQCPRSDGTWVLAGITSWGMTCAAPRRPGVFMRVSTVRKFVDFYIKQK</sequence>
<organism evidence="1 2">
    <name type="scientific">Ixodes persulcatus</name>
    <name type="common">Taiga tick</name>
    <dbReference type="NCBI Taxonomy" id="34615"/>
    <lineage>
        <taxon>Eukaryota</taxon>
        <taxon>Metazoa</taxon>
        <taxon>Ecdysozoa</taxon>
        <taxon>Arthropoda</taxon>
        <taxon>Chelicerata</taxon>
        <taxon>Arachnida</taxon>
        <taxon>Acari</taxon>
        <taxon>Parasitiformes</taxon>
        <taxon>Ixodida</taxon>
        <taxon>Ixodoidea</taxon>
        <taxon>Ixodidae</taxon>
        <taxon>Ixodinae</taxon>
        <taxon>Ixodes</taxon>
    </lineage>
</organism>
<accession>A0AC60PH94</accession>
<keyword evidence="2" id="KW-1185">Reference proteome</keyword>
<feature type="non-terminal residue" evidence="1">
    <location>
        <position position="851"/>
    </location>
</feature>
<name>A0AC60PH94_IXOPE</name>
<evidence type="ECO:0000313" key="2">
    <source>
        <dbReference type="Proteomes" id="UP000805193"/>
    </source>
</evidence>
<proteinExistence type="predicted"/>
<dbReference type="Proteomes" id="UP000805193">
    <property type="component" value="Unassembled WGS sequence"/>
</dbReference>
<gene>
    <name evidence="1" type="ORF">HPB47_003853</name>
</gene>
<dbReference type="EMBL" id="JABSTQ010010573">
    <property type="protein sequence ID" value="KAG0419824.1"/>
    <property type="molecule type" value="Genomic_DNA"/>
</dbReference>
<comment type="caution">
    <text evidence="1">The sequence shown here is derived from an EMBL/GenBank/DDBJ whole genome shotgun (WGS) entry which is preliminary data.</text>
</comment>